<dbReference type="SUPFAM" id="SSF51004">
    <property type="entry name" value="C-terminal (heme d1) domain of cytochrome cd1-nitrite reductase"/>
    <property type="match status" value="1"/>
</dbReference>
<dbReference type="InterPro" id="IPR011048">
    <property type="entry name" value="Haem_d1_sf"/>
</dbReference>
<gene>
    <name evidence="2" type="ORF">TI39_contig4205g00030</name>
</gene>
<keyword evidence="3" id="KW-1185">Reference proteome</keyword>
<evidence type="ECO:0000313" key="3">
    <source>
        <dbReference type="Proteomes" id="UP000033647"/>
    </source>
</evidence>
<organism evidence="2 3">
    <name type="scientific">Zymoseptoria brevis</name>
    <dbReference type="NCBI Taxonomy" id="1047168"/>
    <lineage>
        <taxon>Eukaryota</taxon>
        <taxon>Fungi</taxon>
        <taxon>Dikarya</taxon>
        <taxon>Ascomycota</taxon>
        <taxon>Pezizomycotina</taxon>
        <taxon>Dothideomycetes</taxon>
        <taxon>Dothideomycetidae</taxon>
        <taxon>Mycosphaerellales</taxon>
        <taxon>Mycosphaerellaceae</taxon>
        <taxon>Zymoseptoria</taxon>
    </lineage>
</organism>
<protein>
    <submittedName>
        <fullName evidence="2">56kDa selenium binding protein (SBP56)</fullName>
    </submittedName>
</protein>
<comment type="caution">
    <text evidence="2">The sequence shown here is derived from an EMBL/GenBank/DDBJ whole genome shotgun (WGS) entry which is preliminary data.</text>
</comment>
<feature type="chain" id="PRO_5002468782" evidence="1">
    <location>
        <begin position="27"/>
        <end position="495"/>
    </location>
</feature>
<dbReference type="AlphaFoldDB" id="A0A0F4GDJ2"/>
<reference evidence="2 3" key="1">
    <citation type="submission" date="2015-03" db="EMBL/GenBank/DDBJ databases">
        <title>RNA-seq based gene annotation and comparative genomics of four Zymoseptoria species reveal species-specific pathogenicity related genes and transposable element activity.</title>
        <authorList>
            <person name="Grandaubert J."/>
            <person name="Bhattacharyya A."/>
            <person name="Stukenbrock E.H."/>
        </authorList>
    </citation>
    <scope>NUCLEOTIDE SEQUENCE [LARGE SCALE GENOMIC DNA]</scope>
    <source>
        <strain evidence="2 3">Zb18110</strain>
    </source>
</reference>
<dbReference type="EMBL" id="LAFY01004164">
    <property type="protein sequence ID" value="KJX94265.1"/>
    <property type="molecule type" value="Genomic_DNA"/>
</dbReference>
<evidence type="ECO:0000313" key="2">
    <source>
        <dbReference type="EMBL" id="KJX94265.1"/>
    </source>
</evidence>
<dbReference type="InterPro" id="IPR015943">
    <property type="entry name" value="WD40/YVTN_repeat-like_dom_sf"/>
</dbReference>
<dbReference type="Proteomes" id="UP000033647">
    <property type="component" value="Unassembled WGS sequence"/>
</dbReference>
<dbReference type="OrthoDB" id="10033702at2759"/>
<sequence length="495" mass="54039">MGMHHFLKMKHLGLLFTACVISLTTARPTSGVAALKKLTPRSPEPLGGYSLPPLIPHTPLDQTINDVAPPLPILQIPTPALPNPGYTPSDIKPKKLVFVWTGAGDNKHADILISFSLDDDTFGTVLRVVEVPTSGNSPHHSGVSHDGKTLWGGGLLALLKTQDTGYYFDVSDVYEPTFWKSDRALLGSIADEIVAKPEGGFFITYMGSEVGLAPGRLIETDDNYNIIHEWPEDPAGEANILESQFSPHGLSIDFERNLMFTSDFIVPASILHPISDLNRGERISADSVRLWDLTDRTILNTIHIPNGGGIQDVKFIPGNPDGAAIATAVGPGQVWIIYPYQKDSNGKPGRAELLYDYKLPKTTAIYSTLSKDGRFAYFTFTTANRISALDISDLSNPIRLDDPNEVQPTVGPHYLKLTPDEKALVVCDYFVQVGSIGIINTDADYKVLYIDVLPNGGLSFNRTIDTAALFPQYGGAKPHSVVVYDLTDPESPLWY</sequence>
<name>A0A0F4GDJ2_9PEZI</name>
<evidence type="ECO:0000256" key="1">
    <source>
        <dbReference type="SAM" id="SignalP"/>
    </source>
</evidence>
<feature type="signal peptide" evidence="1">
    <location>
        <begin position="1"/>
        <end position="26"/>
    </location>
</feature>
<keyword evidence="1" id="KW-0732">Signal</keyword>
<proteinExistence type="predicted"/>
<dbReference type="STRING" id="1047168.A0A0F4GDJ2"/>
<dbReference type="Gene3D" id="2.130.10.10">
    <property type="entry name" value="YVTN repeat-like/Quinoprotein amine dehydrogenase"/>
    <property type="match status" value="1"/>
</dbReference>
<accession>A0A0F4GDJ2</accession>